<keyword evidence="5 6" id="KW-0472">Membrane</keyword>
<evidence type="ECO:0000256" key="7">
    <source>
        <dbReference type="SAM" id="MobiDB-lite"/>
    </source>
</evidence>
<dbReference type="PROSITE" id="PS50845">
    <property type="entry name" value="RETICULON"/>
    <property type="match status" value="1"/>
</dbReference>
<protein>
    <recommendedName>
        <fullName evidence="6">Reticulon-like protein</fullName>
    </recommendedName>
</protein>
<sequence>MADTAIVNGNSNADTLKSNATAAYKTVTNGPVAQNVMEQSLKTSDEISKLAASRHTPDYTAANGQPLTHYHSFFSELLSWRNPRASAIAYASTVSLIFVFRYLDVLRWAFRLTWITLAITVGAEVAGKVLLNNGFITQLRPRHYYTVPKETLNTVVGDVHELINFFVIEAQRVLFAENVYASAAAALAAFISYYLVRVVPYWGLALIATTMAFFVPLIYTTNQELIDSQLKHAGEIVNAQTAQLRTVAQRHTEQAAQVTKQYMGDYTAKAQALLKNARQNKTATGPKPDDFPAAPKTEVKPEPEFPAVPKDDIKAESEEVEHAETEPMIAS</sequence>
<evidence type="ECO:0000313" key="10">
    <source>
        <dbReference type="Proteomes" id="UP001583172"/>
    </source>
</evidence>
<feature type="transmembrane region" description="Helical" evidence="6">
    <location>
        <begin position="109"/>
        <end position="131"/>
    </location>
</feature>
<dbReference type="EMBL" id="JAZGSY010000329">
    <property type="protein sequence ID" value="KAL1837107.1"/>
    <property type="molecule type" value="Genomic_DNA"/>
</dbReference>
<dbReference type="Pfam" id="PF02453">
    <property type="entry name" value="Reticulon"/>
    <property type="match status" value="1"/>
</dbReference>
<feature type="compositionally biased region" description="Basic and acidic residues" evidence="7">
    <location>
        <begin position="297"/>
        <end position="325"/>
    </location>
</feature>
<accession>A0ABR3V6B4</accession>
<dbReference type="InterPro" id="IPR003388">
    <property type="entry name" value="Reticulon"/>
</dbReference>
<reference evidence="9 10" key="1">
    <citation type="journal article" date="2024" name="Commun. Biol.">
        <title>Comparative genomic analysis of thermophilic fungi reveals convergent evolutionary adaptations and gene losses.</title>
        <authorList>
            <person name="Steindorff A.S."/>
            <person name="Aguilar-Pontes M.V."/>
            <person name="Robinson A.J."/>
            <person name="Andreopoulos B."/>
            <person name="LaButti K."/>
            <person name="Kuo A."/>
            <person name="Mondo S."/>
            <person name="Riley R."/>
            <person name="Otillar R."/>
            <person name="Haridas S."/>
            <person name="Lipzen A."/>
            <person name="Grimwood J."/>
            <person name="Schmutz J."/>
            <person name="Clum A."/>
            <person name="Reid I.D."/>
            <person name="Moisan M.C."/>
            <person name="Butler G."/>
            <person name="Nguyen T.T.M."/>
            <person name="Dewar K."/>
            <person name="Conant G."/>
            <person name="Drula E."/>
            <person name="Henrissat B."/>
            <person name="Hansel C."/>
            <person name="Singer S."/>
            <person name="Hutchinson M.I."/>
            <person name="de Vries R.P."/>
            <person name="Natvig D.O."/>
            <person name="Powell A.J."/>
            <person name="Tsang A."/>
            <person name="Grigoriev I.V."/>
        </authorList>
    </citation>
    <scope>NUCLEOTIDE SEQUENCE [LARGE SCALE GENOMIC DNA]</scope>
    <source>
        <strain evidence="9 10">CBS 620.91</strain>
    </source>
</reference>
<keyword evidence="2 6" id="KW-0812">Transmembrane</keyword>
<evidence type="ECO:0000256" key="6">
    <source>
        <dbReference type="RuleBase" id="RU363132"/>
    </source>
</evidence>
<gene>
    <name evidence="9" type="ORF">VTJ49DRAFT_4287</name>
</gene>
<proteinExistence type="predicted"/>
<feature type="transmembrane region" description="Helical" evidence="6">
    <location>
        <begin position="85"/>
        <end position="103"/>
    </location>
</feature>
<evidence type="ECO:0000256" key="3">
    <source>
        <dbReference type="ARBA" id="ARBA00022824"/>
    </source>
</evidence>
<evidence type="ECO:0000256" key="4">
    <source>
        <dbReference type="ARBA" id="ARBA00022989"/>
    </source>
</evidence>
<feature type="transmembrane region" description="Helical" evidence="6">
    <location>
        <begin position="202"/>
        <end position="221"/>
    </location>
</feature>
<feature type="region of interest" description="Disordered" evidence="7">
    <location>
        <begin position="279"/>
        <end position="331"/>
    </location>
</feature>
<keyword evidence="4 6" id="KW-1133">Transmembrane helix</keyword>
<evidence type="ECO:0000256" key="5">
    <source>
        <dbReference type="ARBA" id="ARBA00023136"/>
    </source>
</evidence>
<name>A0ABR3V6B4_HUMIN</name>
<evidence type="ECO:0000259" key="8">
    <source>
        <dbReference type="PROSITE" id="PS50845"/>
    </source>
</evidence>
<feature type="transmembrane region" description="Helical" evidence="6">
    <location>
        <begin position="179"/>
        <end position="196"/>
    </location>
</feature>
<keyword evidence="10" id="KW-1185">Reference proteome</keyword>
<dbReference type="Proteomes" id="UP001583172">
    <property type="component" value="Unassembled WGS sequence"/>
</dbReference>
<evidence type="ECO:0000313" key="9">
    <source>
        <dbReference type="EMBL" id="KAL1837107.1"/>
    </source>
</evidence>
<keyword evidence="3 6" id="KW-0256">Endoplasmic reticulum</keyword>
<feature type="domain" description="Reticulon" evidence="8">
    <location>
        <begin position="74"/>
        <end position="271"/>
    </location>
</feature>
<evidence type="ECO:0000256" key="2">
    <source>
        <dbReference type="ARBA" id="ARBA00022692"/>
    </source>
</evidence>
<organism evidence="9 10">
    <name type="scientific">Humicola insolens</name>
    <name type="common">Soft-rot fungus</name>
    <dbReference type="NCBI Taxonomy" id="85995"/>
    <lineage>
        <taxon>Eukaryota</taxon>
        <taxon>Fungi</taxon>
        <taxon>Dikarya</taxon>
        <taxon>Ascomycota</taxon>
        <taxon>Pezizomycotina</taxon>
        <taxon>Sordariomycetes</taxon>
        <taxon>Sordariomycetidae</taxon>
        <taxon>Sordariales</taxon>
        <taxon>Chaetomiaceae</taxon>
        <taxon>Mycothermus</taxon>
    </lineage>
</organism>
<evidence type="ECO:0000256" key="1">
    <source>
        <dbReference type="ARBA" id="ARBA00004477"/>
    </source>
</evidence>
<comment type="caution">
    <text evidence="9">The sequence shown here is derived from an EMBL/GenBank/DDBJ whole genome shotgun (WGS) entry which is preliminary data.</text>
</comment>
<comment type="subcellular location">
    <subcellularLocation>
        <location evidence="1 6">Endoplasmic reticulum membrane</location>
        <topology evidence="1 6">Multi-pass membrane protein</topology>
    </subcellularLocation>
</comment>